<protein>
    <submittedName>
        <fullName evidence="3">TRAP transporter substrate-binding protein DctP</fullName>
    </submittedName>
</protein>
<reference evidence="3" key="1">
    <citation type="journal article" date="2021" name="PeerJ">
        <title>Extensive microbial diversity within the chicken gut microbiome revealed by metagenomics and culture.</title>
        <authorList>
            <person name="Gilroy R."/>
            <person name="Ravi A."/>
            <person name="Getino M."/>
            <person name="Pursley I."/>
            <person name="Horton D.L."/>
            <person name="Alikhan N.F."/>
            <person name="Baker D."/>
            <person name="Gharbi K."/>
            <person name="Hall N."/>
            <person name="Watson M."/>
            <person name="Adriaenssens E.M."/>
            <person name="Foster-Nyarko E."/>
            <person name="Jarju S."/>
            <person name="Secka A."/>
            <person name="Antonio M."/>
            <person name="Oren A."/>
            <person name="Chaudhuri R.R."/>
            <person name="La Ragione R."/>
            <person name="Hildebrand F."/>
            <person name="Pallen M.J."/>
        </authorList>
    </citation>
    <scope>NUCLEOTIDE SEQUENCE</scope>
    <source>
        <strain evidence="3">ChiGjej2B2-19336</strain>
    </source>
</reference>
<accession>A0A921AUI8</accession>
<evidence type="ECO:0000256" key="1">
    <source>
        <dbReference type="ARBA" id="ARBA00022729"/>
    </source>
</evidence>
<name>A0A921AUI8_9BACT</name>
<dbReference type="EMBL" id="DYZA01000030">
    <property type="protein sequence ID" value="HJD96341.1"/>
    <property type="molecule type" value="Genomic_DNA"/>
</dbReference>
<gene>
    <name evidence="3" type="primary">dctP</name>
    <name evidence="3" type="ORF">K8W16_01670</name>
</gene>
<evidence type="ECO:0000313" key="3">
    <source>
        <dbReference type="EMBL" id="HJD96341.1"/>
    </source>
</evidence>
<keyword evidence="1 2" id="KW-0732">Signal</keyword>
<dbReference type="Proteomes" id="UP000698963">
    <property type="component" value="Unassembled WGS sequence"/>
</dbReference>
<dbReference type="Gene3D" id="3.40.190.170">
    <property type="entry name" value="Bacterial extracellular solute-binding protein, family 7"/>
    <property type="match status" value="1"/>
</dbReference>
<dbReference type="NCBIfam" id="NF037995">
    <property type="entry name" value="TRAP_S1"/>
    <property type="match status" value="1"/>
</dbReference>
<dbReference type="GO" id="GO:0055085">
    <property type="term" value="P:transmembrane transport"/>
    <property type="evidence" value="ECO:0007669"/>
    <property type="project" value="InterPro"/>
</dbReference>
<dbReference type="PROSITE" id="PS51257">
    <property type="entry name" value="PROKAR_LIPOPROTEIN"/>
    <property type="match status" value="1"/>
</dbReference>
<dbReference type="InterPro" id="IPR038404">
    <property type="entry name" value="TRAP_DctP_sf"/>
</dbReference>
<dbReference type="PANTHER" id="PTHR33376">
    <property type="match status" value="1"/>
</dbReference>
<sequence>MKKIVQTLCGVALSCAVVSFPAFAAEQFIFNFETGLGSQSVQQVRTLEAWSSTVEKASQGRIKINLYPNGSLARPNVNLMACQDGLVDIAYLHSFFFTDRLKALETLYVPGLNITDPRAASLAVWELMEKHPVFHEEAKGVKILGVHVSPMVIGSVTRAVDGVEAFRGLRLRTNGKSTAVLAEHMGSRVMTVPGPDIFMNLQKKIVEAAVASWEGHRGFGLTDICNSFTEGDFIPPIYFYLVINRNRWDALPPDLQKVMEDAGGARFAALGGETEAFIAAEVKAELAREGKKVITLTGEERKKMDQVCTTVRERELARMEKEGMTEAGRYVSEFMDLMKKYEMR</sequence>
<comment type="caution">
    <text evidence="3">The sequence shown here is derived from an EMBL/GenBank/DDBJ whole genome shotgun (WGS) entry which is preliminary data.</text>
</comment>
<dbReference type="AlphaFoldDB" id="A0A921AUI8"/>
<dbReference type="Pfam" id="PF03480">
    <property type="entry name" value="DctP"/>
    <property type="match status" value="1"/>
</dbReference>
<reference evidence="3" key="2">
    <citation type="submission" date="2021-09" db="EMBL/GenBank/DDBJ databases">
        <authorList>
            <person name="Gilroy R."/>
        </authorList>
    </citation>
    <scope>NUCLEOTIDE SEQUENCE</scope>
    <source>
        <strain evidence="3">ChiGjej2B2-19336</strain>
    </source>
</reference>
<organism evidence="3 4">
    <name type="scientific">Mailhella massiliensis</name>
    <dbReference type="NCBI Taxonomy" id="1903261"/>
    <lineage>
        <taxon>Bacteria</taxon>
        <taxon>Pseudomonadati</taxon>
        <taxon>Thermodesulfobacteriota</taxon>
        <taxon>Desulfovibrionia</taxon>
        <taxon>Desulfovibrionales</taxon>
        <taxon>Desulfovibrionaceae</taxon>
        <taxon>Mailhella</taxon>
    </lineage>
</organism>
<dbReference type="InterPro" id="IPR018389">
    <property type="entry name" value="DctP_fam"/>
</dbReference>
<feature type="signal peptide" evidence="2">
    <location>
        <begin position="1"/>
        <end position="24"/>
    </location>
</feature>
<evidence type="ECO:0000256" key="2">
    <source>
        <dbReference type="SAM" id="SignalP"/>
    </source>
</evidence>
<feature type="chain" id="PRO_5037572781" evidence="2">
    <location>
        <begin position="25"/>
        <end position="344"/>
    </location>
</feature>
<evidence type="ECO:0000313" key="4">
    <source>
        <dbReference type="Proteomes" id="UP000698963"/>
    </source>
</evidence>
<proteinExistence type="predicted"/>
<dbReference type="RefSeq" id="WP_304120587.1">
    <property type="nucleotide sequence ID" value="NZ_DYZA01000030.1"/>
</dbReference>
<dbReference type="PANTHER" id="PTHR33376:SF15">
    <property type="entry name" value="BLL6794 PROTEIN"/>
    <property type="match status" value="1"/>
</dbReference>